<proteinExistence type="predicted"/>
<gene>
    <name evidence="2" type="ORF">L484_005690</name>
</gene>
<keyword evidence="3" id="KW-1185">Reference proteome</keyword>
<feature type="region of interest" description="Disordered" evidence="1">
    <location>
        <begin position="1"/>
        <end position="27"/>
    </location>
</feature>
<name>W9S721_9ROSA</name>
<reference evidence="3" key="1">
    <citation type="submission" date="2013-01" db="EMBL/GenBank/DDBJ databases">
        <title>Draft Genome Sequence of a Mulberry Tree, Morus notabilis C.K. Schneid.</title>
        <authorList>
            <person name="He N."/>
            <person name="Zhao S."/>
        </authorList>
    </citation>
    <scope>NUCLEOTIDE SEQUENCE</scope>
</reference>
<evidence type="ECO:0000256" key="1">
    <source>
        <dbReference type="SAM" id="MobiDB-lite"/>
    </source>
</evidence>
<dbReference type="Proteomes" id="UP000030645">
    <property type="component" value="Unassembled WGS sequence"/>
</dbReference>
<dbReference type="AlphaFoldDB" id="W9S721"/>
<accession>W9S721</accession>
<organism evidence="2 3">
    <name type="scientific">Morus notabilis</name>
    <dbReference type="NCBI Taxonomy" id="981085"/>
    <lineage>
        <taxon>Eukaryota</taxon>
        <taxon>Viridiplantae</taxon>
        <taxon>Streptophyta</taxon>
        <taxon>Embryophyta</taxon>
        <taxon>Tracheophyta</taxon>
        <taxon>Spermatophyta</taxon>
        <taxon>Magnoliopsida</taxon>
        <taxon>eudicotyledons</taxon>
        <taxon>Gunneridae</taxon>
        <taxon>Pentapetalae</taxon>
        <taxon>rosids</taxon>
        <taxon>fabids</taxon>
        <taxon>Rosales</taxon>
        <taxon>Moraceae</taxon>
        <taxon>Moreae</taxon>
        <taxon>Morus</taxon>
    </lineage>
</organism>
<evidence type="ECO:0000313" key="3">
    <source>
        <dbReference type="Proteomes" id="UP000030645"/>
    </source>
</evidence>
<dbReference type="EMBL" id="KE345836">
    <property type="protein sequence ID" value="EXC18337.1"/>
    <property type="molecule type" value="Genomic_DNA"/>
</dbReference>
<protein>
    <submittedName>
        <fullName evidence="2">Uncharacterized protein</fullName>
    </submittedName>
</protein>
<sequence>MPKGRGAASAETRENNSMAEGELGRDEKENEMLRCGWGGAGWVCGLCGFINTPIWSPLSVR</sequence>
<evidence type="ECO:0000313" key="2">
    <source>
        <dbReference type="EMBL" id="EXC18337.1"/>
    </source>
</evidence>